<comment type="caution">
    <text evidence="4">The sequence shown here is derived from an EMBL/GenBank/DDBJ whole genome shotgun (WGS) entry which is preliminary data.</text>
</comment>
<dbReference type="PANTHER" id="PTHR12697">
    <property type="entry name" value="PBS LYASE HEAT-LIKE PROTEIN"/>
    <property type="match status" value="1"/>
</dbReference>
<evidence type="ECO:0000313" key="4">
    <source>
        <dbReference type="EMBL" id="MDJ1182584.1"/>
    </source>
</evidence>
<dbReference type="Gene3D" id="1.25.10.10">
    <property type="entry name" value="Leucine-rich Repeat Variant"/>
    <property type="match status" value="3"/>
</dbReference>
<evidence type="ECO:0000256" key="2">
    <source>
        <dbReference type="ARBA" id="ARBA00022738"/>
    </source>
</evidence>
<gene>
    <name evidence="4" type="ORF">PMH09_05195</name>
</gene>
<dbReference type="PANTHER" id="PTHR12697:SF5">
    <property type="entry name" value="DEOXYHYPUSINE HYDROXYLASE"/>
    <property type="match status" value="1"/>
</dbReference>
<name>A0ABT7BVP9_9CYAN</name>
<protein>
    <submittedName>
        <fullName evidence="4">HEAT repeat domain-containing protein</fullName>
    </submittedName>
</protein>
<dbReference type="SUPFAM" id="SSF48371">
    <property type="entry name" value="ARM repeat"/>
    <property type="match status" value="2"/>
</dbReference>
<dbReference type="InterPro" id="IPR011989">
    <property type="entry name" value="ARM-like"/>
</dbReference>
<feature type="region of interest" description="Disordered" evidence="3">
    <location>
        <begin position="1"/>
        <end position="20"/>
    </location>
</feature>
<evidence type="ECO:0000313" key="5">
    <source>
        <dbReference type="Proteomes" id="UP001232992"/>
    </source>
</evidence>
<organism evidence="4 5">
    <name type="scientific">Roseofilum casamattae BLCC-M143</name>
    <dbReference type="NCBI Taxonomy" id="3022442"/>
    <lineage>
        <taxon>Bacteria</taxon>
        <taxon>Bacillati</taxon>
        <taxon>Cyanobacteriota</taxon>
        <taxon>Cyanophyceae</taxon>
        <taxon>Desertifilales</taxon>
        <taxon>Desertifilaceae</taxon>
        <taxon>Roseofilum</taxon>
        <taxon>Roseofilum casamattae</taxon>
    </lineage>
</organism>
<keyword evidence="1" id="KW-0042">Antenna complex</keyword>
<evidence type="ECO:0000256" key="1">
    <source>
        <dbReference type="ARBA" id="ARBA00022549"/>
    </source>
</evidence>
<dbReference type="EMBL" id="JAQOSQ010000003">
    <property type="protein sequence ID" value="MDJ1182584.1"/>
    <property type="molecule type" value="Genomic_DNA"/>
</dbReference>
<sequence>MKGLKTTRARRSPIQSREDRDISALSAQFYQSVQDWKRQDSQVWVGRESELLELGLEVLALGDFQVRWDAAKLLPELGTMAIAPLLEWLADEDAEEELRWFAGSILETFNQPDTIAVLAEVLQKTDSEALRQLVSQILGSYGTSALPTLKELLATEHTRNWAVRALSCICDRQVVDLLLDVIPDRDPQVYAQALEILSCWRDPRAIPALMKGLESTMSKVRYAAVVGLGIRAKSGVCPSISTEQVVKGLRDRLWDFNLSVCEQAAMALGRLATVSSAIALHTIMRSESTPESLRITAIRSLGWIAEDRADPVSQPAYLALQCLLEMLYPGILEENSWLELVQALGRVQHWQLQQQGSAALVKCLQERSLSLRVQGAIALNLGYLQQEDAISTLVELASQEDMTVRLHAIAGLKALGVSEYPKL</sequence>
<accession>A0ABT7BVP9</accession>
<keyword evidence="2" id="KW-0605">Phycobilisome</keyword>
<feature type="compositionally biased region" description="Basic residues" evidence="3">
    <location>
        <begin position="1"/>
        <end position="11"/>
    </location>
</feature>
<reference evidence="4 5" key="1">
    <citation type="submission" date="2023-01" db="EMBL/GenBank/DDBJ databases">
        <title>Novel diversity within Roseofilum (Cyanobacteria; Desertifilaceae) from marine benthic mats with descriptions of four novel species.</title>
        <authorList>
            <person name="Wang Y."/>
            <person name="Berthold D.E."/>
            <person name="Hu J."/>
            <person name="Lefler F.W."/>
            <person name="Laughinghouse H.D. IV."/>
        </authorList>
    </citation>
    <scope>NUCLEOTIDE SEQUENCE [LARGE SCALE GENOMIC DNA]</scope>
    <source>
        <strain evidence="4 5">BLCC-M143</strain>
    </source>
</reference>
<evidence type="ECO:0000256" key="3">
    <source>
        <dbReference type="SAM" id="MobiDB-lite"/>
    </source>
</evidence>
<dbReference type="InterPro" id="IPR004155">
    <property type="entry name" value="PBS_lyase_HEAT"/>
</dbReference>
<dbReference type="InterPro" id="IPR016024">
    <property type="entry name" value="ARM-type_fold"/>
</dbReference>
<keyword evidence="5" id="KW-1185">Reference proteome</keyword>
<dbReference type="SMART" id="SM00567">
    <property type="entry name" value="EZ_HEAT"/>
    <property type="match status" value="7"/>
</dbReference>
<dbReference type="RefSeq" id="WP_283757236.1">
    <property type="nucleotide sequence ID" value="NZ_JAQOSQ010000003.1"/>
</dbReference>
<dbReference type="Pfam" id="PF13646">
    <property type="entry name" value="HEAT_2"/>
    <property type="match status" value="2"/>
</dbReference>
<proteinExistence type="predicted"/>
<dbReference type="Proteomes" id="UP001232992">
    <property type="component" value="Unassembled WGS sequence"/>
</dbReference>